<accession>A0AAD7BZU5</accession>
<feature type="region of interest" description="Disordered" evidence="1">
    <location>
        <begin position="301"/>
        <end position="326"/>
    </location>
</feature>
<sequence>MSSSQESAAMAALAAAIIAEMNQLGGPMLIGQILSAIFYGVTLLQTYLYYDKYGRQDHRLLLWLVGLLTFLDSLGMILSIDALWHYFIANFSNPFNILTTSWTWLFPLVLTGLIGSTVQCFYAWRVWRLSHTFIVPTAVVILATISVVTITIYVALTLIRGISAIPKITWLSTTCLACSLGADIIIATSMIFYLYQGAHKGFKKTDHIVRKLMVYTINTGVVTTICNTATVFLGIKYPATYLNTATVFLLSKCYMNSMLAFLNARESLRAHAHSFNLSNMHPSRTTAPEDIEVQVQNTTSTTYQRDHNMSLKASSQSSNRTTAQRS</sequence>
<feature type="transmembrane region" description="Helical" evidence="2">
    <location>
        <begin position="241"/>
        <end position="262"/>
    </location>
</feature>
<keyword evidence="2" id="KW-0812">Transmembrane</keyword>
<dbReference type="Pfam" id="PF20152">
    <property type="entry name" value="DUF6534"/>
    <property type="match status" value="1"/>
</dbReference>
<organism evidence="4 5">
    <name type="scientific">Roridomyces roridus</name>
    <dbReference type="NCBI Taxonomy" id="1738132"/>
    <lineage>
        <taxon>Eukaryota</taxon>
        <taxon>Fungi</taxon>
        <taxon>Dikarya</taxon>
        <taxon>Basidiomycota</taxon>
        <taxon>Agaricomycotina</taxon>
        <taxon>Agaricomycetes</taxon>
        <taxon>Agaricomycetidae</taxon>
        <taxon>Agaricales</taxon>
        <taxon>Marasmiineae</taxon>
        <taxon>Mycenaceae</taxon>
        <taxon>Roridomyces</taxon>
    </lineage>
</organism>
<reference evidence="4" key="1">
    <citation type="submission" date="2023-03" db="EMBL/GenBank/DDBJ databases">
        <title>Massive genome expansion in bonnet fungi (Mycena s.s.) driven by repeated elements and novel gene families across ecological guilds.</title>
        <authorList>
            <consortium name="Lawrence Berkeley National Laboratory"/>
            <person name="Harder C.B."/>
            <person name="Miyauchi S."/>
            <person name="Viragh M."/>
            <person name="Kuo A."/>
            <person name="Thoen E."/>
            <person name="Andreopoulos B."/>
            <person name="Lu D."/>
            <person name="Skrede I."/>
            <person name="Drula E."/>
            <person name="Henrissat B."/>
            <person name="Morin E."/>
            <person name="Kohler A."/>
            <person name="Barry K."/>
            <person name="LaButti K."/>
            <person name="Morin E."/>
            <person name="Salamov A."/>
            <person name="Lipzen A."/>
            <person name="Mereny Z."/>
            <person name="Hegedus B."/>
            <person name="Baldrian P."/>
            <person name="Stursova M."/>
            <person name="Weitz H."/>
            <person name="Taylor A."/>
            <person name="Grigoriev I.V."/>
            <person name="Nagy L.G."/>
            <person name="Martin F."/>
            <person name="Kauserud H."/>
        </authorList>
    </citation>
    <scope>NUCLEOTIDE SEQUENCE</scope>
    <source>
        <strain evidence="4">9284</strain>
    </source>
</reference>
<dbReference type="AlphaFoldDB" id="A0AAD7BZU5"/>
<keyword evidence="2" id="KW-1133">Transmembrane helix</keyword>
<dbReference type="EMBL" id="JARKIF010000007">
    <property type="protein sequence ID" value="KAJ7634350.1"/>
    <property type="molecule type" value="Genomic_DNA"/>
</dbReference>
<evidence type="ECO:0000256" key="2">
    <source>
        <dbReference type="SAM" id="Phobius"/>
    </source>
</evidence>
<dbReference type="InterPro" id="IPR045339">
    <property type="entry name" value="DUF6534"/>
</dbReference>
<dbReference type="PANTHER" id="PTHR40465">
    <property type="entry name" value="CHROMOSOME 1, WHOLE GENOME SHOTGUN SEQUENCE"/>
    <property type="match status" value="1"/>
</dbReference>
<feature type="transmembrane region" description="Helical" evidence="2">
    <location>
        <begin position="168"/>
        <end position="195"/>
    </location>
</feature>
<keyword evidence="5" id="KW-1185">Reference proteome</keyword>
<feature type="transmembrane region" description="Helical" evidence="2">
    <location>
        <begin position="133"/>
        <end position="156"/>
    </location>
</feature>
<gene>
    <name evidence="4" type="ORF">FB45DRAFT_1025298</name>
</gene>
<proteinExistence type="predicted"/>
<name>A0AAD7BZU5_9AGAR</name>
<dbReference type="PANTHER" id="PTHR40465:SF1">
    <property type="entry name" value="DUF6534 DOMAIN-CONTAINING PROTEIN"/>
    <property type="match status" value="1"/>
</dbReference>
<feature type="domain" description="DUF6534" evidence="3">
    <location>
        <begin position="180"/>
        <end position="267"/>
    </location>
</feature>
<evidence type="ECO:0000259" key="3">
    <source>
        <dbReference type="Pfam" id="PF20152"/>
    </source>
</evidence>
<feature type="transmembrane region" description="Helical" evidence="2">
    <location>
        <begin position="104"/>
        <end position="124"/>
    </location>
</feature>
<evidence type="ECO:0000313" key="4">
    <source>
        <dbReference type="EMBL" id="KAJ7634350.1"/>
    </source>
</evidence>
<protein>
    <recommendedName>
        <fullName evidence="3">DUF6534 domain-containing protein</fullName>
    </recommendedName>
</protein>
<evidence type="ECO:0000256" key="1">
    <source>
        <dbReference type="SAM" id="MobiDB-lite"/>
    </source>
</evidence>
<dbReference type="Proteomes" id="UP001221142">
    <property type="component" value="Unassembled WGS sequence"/>
</dbReference>
<feature type="transmembrane region" description="Helical" evidence="2">
    <location>
        <begin position="215"/>
        <end position="235"/>
    </location>
</feature>
<comment type="caution">
    <text evidence="4">The sequence shown here is derived from an EMBL/GenBank/DDBJ whole genome shotgun (WGS) entry which is preliminary data.</text>
</comment>
<feature type="transmembrane region" description="Helical" evidence="2">
    <location>
        <begin position="29"/>
        <end position="48"/>
    </location>
</feature>
<keyword evidence="2" id="KW-0472">Membrane</keyword>
<feature type="compositionally biased region" description="Polar residues" evidence="1">
    <location>
        <begin position="311"/>
        <end position="326"/>
    </location>
</feature>
<evidence type="ECO:0000313" key="5">
    <source>
        <dbReference type="Proteomes" id="UP001221142"/>
    </source>
</evidence>
<feature type="transmembrane region" description="Helical" evidence="2">
    <location>
        <begin position="60"/>
        <end position="84"/>
    </location>
</feature>